<reference evidence="2 3" key="1">
    <citation type="submission" date="2017-04" db="EMBL/GenBank/DDBJ databases">
        <authorList>
            <person name="Afonso C.L."/>
            <person name="Miller P.J."/>
            <person name="Scott M.A."/>
            <person name="Spackman E."/>
            <person name="Goraichik I."/>
            <person name="Dimitrov K.M."/>
            <person name="Suarez D.L."/>
            <person name="Swayne D.E."/>
        </authorList>
    </citation>
    <scope>NUCLEOTIDE SEQUENCE [LARGE SCALE GENOMIC DNA]</scope>
    <source>
        <strain evidence="3">XA(T)</strain>
    </source>
</reference>
<name>A0A1X9LS59_9MICO</name>
<dbReference type="Proteomes" id="UP000192775">
    <property type="component" value="Chromosome"/>
</dbReference>
<gene>
    <name evidence="2" type="ORF">B5808_05510</name>
</gene>
<evidence type="ECO:0000313" key="2">
    <source>
        <dbReference type="EMBL" id="ARJ04740.1"/>
    </source>
</evidence>
<evidence type="ECO:0000313" key="3">
    <source>
        <dbReference type="Proteomes" id="UP000192775"/>
    </source>
</evidence>
<feature type="region of interest" description="Disordered" evidence="1">
    <location>
        <begin position="52"/>
        <end position="73"/>
    </location>
</feature>
<accession>A0A1X9LS59</accession>
<dbReference type="AlphaFoldDB" id="A0A1X9LS59"/>
<dbReference type="KEGG" id="cphy:B5808_05510"/>
<dbReference type="EMBL" id="CP020715">
    <property type="protein sequence ID" value="ARJ04740.1"/>
    <property type="molecule type" value="Genomic_DNA"/>
</dbReference>
<dbReference type="RefSeq" id="WP_085018878.1">
    <property type="nucleotide sequence ID" value="NZ_BMHD01000002.1"/>
</dbReference>
<evidence type="ECO:0000256" key="1">
    <source>
        <dbReference type="SAM" id="MobiDB-lite"/>
    </source>
</evidence>
<proteinExistence type="predicted"/>
<organism evidence="2 3">
    <name type="scientific">Cnuibacter physcomitrellae</name>
    <dbReference type="NCBI Taxonomy" id="1619308"/>
    <lineage>
        <taxon>Bacteria</taxon>
        <taxon>Bacillati</taxon>
        <taxon>Actinomycetota</taxon>
        <taxon>Actinomycetes</taxon>
        <taxon>Micrococcales</taxon>
        <taxon>Microbacteriaceae</taxon>
        <taxon>Cnuibacter</taxon>
    </lineage>
</organism>
<protein>
    <submittedName>
        <fullName evidence="2">Uncharacterized protein</fullName>
    </submittedName>
</protein>
<keyword evidence="3" id="KW-1185">Reference proteome</keyword>
<feature type="compositionally biased region" description="Low complexity" evidence="1">
    <location>
        <begin position="64"/>
        <end position="73"/>
    </location>
</feature>
<sequence>MARIRDTWTVFRRRATLFYAGRTLTGSIVLLVETDAALLVFDDQGAQHRARVAGSRHQVRRQRAAAGATRTQRSSVSVTDVLRQEVLPMS</sequence>